<feature type="transmembrane region" description="Helical" evidence="20">
    <location>
        <begin position="1123"/>
        <end position="1144"/>
    </location>
</feature>
<dbReference type="EC" id="1.6.3.1" evidence="3"/>
<dbReference type="GO" id="GO:0016175">
    <property type="term" value="F:superoxide-generating NAD(P)H oxidase activity"/>
    <property type="evidence" value="ECO:0007669"/>
    <property type="project" value="UniProtKB-ARBA"/>
</dbReference>
<accession>A0A8B8DQI1</accession>
<proteinExistence type="inferred from homology"/>
<organism evidence="24 25">
    <name type="scientific">Crassostrea virginica</name>
    <name type="common">Eastern oyster</name>
    <dbReference type="NCBI Taxonomy" id="6565"/>
    <lineage>
        <taxon>Eukaryota</taxon>
        <taxon>Metazoa</taxon>
        <taxon>Spiralia</taxon>
        <taxon>Lophotrochozoa</taxon>
        <taxon>Mollusca</taxon>
        <taxon>Bivalvia</taxon>
        <taxon>Autobranchia</taxon>
        <taxon>Pteriomorphia</taxon>
        <taxon>Ostreida</taxon>
        <taxon>Ostreoidea</taxon>
        <taxon>Ostreidae</taxon>
        <taxon>Crassostrea</taxon>
    </lineage>
</organism>
<evidence type="ECO:0000256" key="14">
    <source>
        <dbReference type="ARBA" id="ARBA00023136"/>
    </source>
</evidence>
<evidence type="ECO:0000256" key="3">
    <source>
        <dbReference type="ARBA" id="ARBA00012698"/>
    </source>
</evidence>
<dbReference type="Gene3D" id="2.40.30.10">
    <property type="entry name" value="Translation factors"/>
    <property type="match status" value="1"/>
</dbReference>
<dbReference type="SUPFAM" id="SSF48113">
    <property type="entry name" value="Heme-dependent peroxidases"/>
    <property type="match status" value="1"/>
</dbReference>
<evidence type="ECO:0000313" key="24">
    <source>
        <dbReference type="Proteomes" id="UP000694844"/>
    </source>
</evidence>
<dbReference type="GO" id="GO:0005509">
    <property type="term" value="F:calcium ion binding"/>
    <property type="evidence" value="ECO:0007669"/>
    <property type="project" value="InterPro"/>
</dbReference>
<keyword evidence="16" id="KW-0376">Hydrogen peroxide</keyword>
<dbReference type="GO" id="GO:0042303">
    <property type="term" value="P:molting cycle"/>
    <property type="evidence" value="ECO:0007669"/>
    <property type="project" value="UniProtKB-ARBA"/>
</dbReference>
<dbReference type="Pfam" id="PF08022">
    <property type="entry name" value="FAD_binding_8"/>
    <property type="match status" value="1"/>
</dbReference>
<dbReference type="PROSITE" id="PS50292">
    <property type="entry name" value="PEROXIDASE_3"/>
    <property type="match status" value="1"/>
</dbReference>
<evidence type="ECO:0000256" key="11">
    <source>
        <dbReference type="ARBA" id="ARBA00022857"/>
    </source>
</evidence>
<dbReference type="Pfam" id="PF03098">
    <property type="entry name" value="An_peroxidase"/>
    <property type="match status" value="1"/>
</dbReference>
<dbReference type="PROSITE" id="PS51384">
    <property type="entry name" value="FAD_FR"/>
    <property type="match status" value="1"/>
</dbReference>
<evidence type="ECO:0000256" key="4">
    <source>
        <dbReference type="ARBA" id="ARBA00022559"/>
    </source>
</evidence>
<evidence type="ECO:0000256" key="2">
    <source>
        <dbReference type="ARBA" id="ARBA00005644"/>
    </source>
</evidence>
<dbReference type="InterPro" id="IPR017927">
    <property type="entry name" value="FAD-bd_FR_type"/>
</dbReference>
<feature type="region of interest" description="Disordered" evidence="19">
    <location>
        <begin position="151"/>
        <end position="170"/>
    </location>
</feature>
<dbReference type="OrthoDB" id="6019201at2759"/>
<evidence type="ECO:0000256" key="13">
    <source>
        <dbReference type="ARBA" id="ARBA00023002"/>
    </source>
</evidence>
<dbReference type="Pfam" id="PF08030">
    <property type="entry name" value="NAD_binding_6"/>
    <property type="match status" value="1"/>
</dbReference>
<dbReference type="SFLD" id="SFLDG01169">
    <property type="entry name" value="NADPH_oxidase_subgroup_(NOX)"/>
    <property type="match status" value="1"/>
</dbReference>
<feature type="chain" id="PRO_5034544029" description="NAD(P)H oxidase (H2O2-forming)" evidence="21">
    <location>
        <begin position="29"/>
        <end position="1541"/>
    </location>
</feature>
<keyword evidence="24" id="KW-1185">Reference proteome</keyword>
<dbReference type="GO" id="GO:0016324">
    <property type="term" value="C:apical plasma membrane"/>
    <property type="evidence" value="ECO:0007669"/>
    <property type="project" value="UniProtKB-SubCell"/>
</dbReference>
<feature type="compositionally biased region" description="Basic and acidic residues" evidence="19">
    <location>
        <begin position="990"/>
        <end position="1001"/>
    </location>
</feature>
<dbReference type="KEGG" id="cvn:111128630"/>
<feature type="transmembrane region" description="Helical" evidence="20">
    <location>
        <begin position="1204"/>
        <end position="1225"/>
    </location>
</feature>
<dbReference type="GO" id="GO:0009886">
    <property type="term" value="P:post-embryonic animal morphogenesis"/>
    <property type="evidence" value="ECO:0007669"/>
    <property type="project" value="UniProtKB-ARBA"/>
</dbReference>
<evidence type="ECO:0000256" key="21">
    <source>
        <dbReference type="SAM" id="SignalP"/>
    </source>
</evidence>
<sequence length="1541" mass="177056">MKARKMKPPFVLTINLCLALTVLRVAESHKIQRFDGWYNNLAYPNWGSAGEPLIHNITTAYTDLTYLPRLDDLPSAREVSSLLFRQDFANSTGHLTRNALFAFFGQVVTYEITDTDDVSCPSELLTISVPKCDEAFDSACAGNGVMPYERSNYDKDTGQSPNNPRRQVNSASSYIDGSFVYGKTGVRASFLRQQGTGKLAALDLWEKFPVLNTVRLPFVTFPNKDDKTPNPETLWRFGDNHVYENPGLLSFGVLFFRYHNKLVQEIVSQNTNVTSAVDVFYRARQKLIAAMQNIVMYEWLPKLLNTEVPPYEGYKGNLEPGVTAVFDAAAIRYILTLIPMGIRILDERCNSKNNVRLCTSYFDSQRILSNNEHAFEDAIRGMLFQAAEKEDMLIVPDILDKFYGPLHYSRQDHVAHTIMKGRDYGLPDYNAVREYIGLRRVNSFEDINPKLARENPSLFNRTRQLYGDINSLDVFVGGMLETNGGPGELFTTILLNQFYNIRHGDWFWFENTKSGLFTDEEIEQIKTIKLSDILLTTNTLAERHVPKDAFSTTQNLSGCSSKYLDIDNVESCPDHHGYDYFKGSELSFIVLWTCFGVIPFVCILSAYAAAKCRKWKHSNEVRKMQNKIAKRDSRNSASGIEVNQHIAYEWLDDKEEERAVVVRIKPRCDIEVDSCTGRRLRMVKLIDQESVYIMTSSNKGRTYTCIKVPKEYDLVLKFENSTSRQLFENDVIRALESNQIQCSVFEERAQDIMKNAFTQKKRNQRLEKFFKSVFSEEFEAFQMDYDPHLEDDQLETQQTKEILETELTKEEFAQALAVKPNSEFVENMFTMLDTDRNGYISFRDFLHMVVIFSKGSCQEKLQTIFGMFDVEGRGILQKADLSRLFSSLLDMANSKLNKTAVNALIESICKEHGLEEQTEINFENFCQILSPQMDKLWNAGLDWKGRRKCLPNNNEKKKGSDSGRRRSSASHDIIKRKGSLASISQSTDEDGVRTPTESRRGSDIRTKFIAVREQYHPAKAKLKTFTHFIENNRQHIFFLVIFFGVTFALFAERFYHYTVEREHSGLRMIMSYGISVTRGAAAAMSFTFSILLLTMCRNLITWLRGTFLNLYVPFDSHVAFHKVVAWTALFFTCLHVIGYGFNFYHLATQPTSHLCIFDSIVLRAEFEPSFNFWFFGNMTGFTGVLLVVCICIIYVYATQTARRLIFNGFWLTHKLIVIMYILTILHGASTIVQKPMFFAYFIGPAIIFTIDKMISMSRKKTELDVIRAEKLPSDITYIEFKRPANFDYQSGQWVRIACLTHGANEYHPFTLTSAPHEDTLSLHIRALGPWTWNIRQEFDPENHRDNSYPPIYLDGPYGAGQQDWYQYDVSVLVGAGIGVTPYASILKDFVHMASIRNMYKMKCQKLYFIWVTGSQRHFEWLLDIIREVEEVDEKGLVSVDIFITQFFQQFDMRTAMLYICEEHFQKLSGGRSVFTGLKANTHFGRPQLSSMLSAVHRTHPMVKKIGVFSCGPPGITKNVERGCMEASNTTRAMFEHHFENF</sequence>
<dbReference type="Gene3D" id="1.10.238.10">
    <property type="entry name" value="EF-hand"/>
    <property type="match status" value="1"/>
</dbReference>
<dbReference type="GO" id="GO:0004601">
    <property type="term" value="F:peroxidase activity"/>
    <property type="evidence" value="ECO:0007669"/>
    <property type="project" value="UniProtKB-KW"/>
</dbReference>
<keyword evidence="14 20" id="KW-0472">Membrane</keyword>
<evidence type="ECO:0000256" key="9">
    <source>
        <dbReference type="ARBA" id="ARBA00022827"/>
    </source>
</evidence>
<dbReference type="GO" id="GO:0043020">
    <property type="term" value="C:NADPH oxidase complex"/>
    <property type="evidence" value="ECO:0007669"/>
    <property type="project" value="TreeGrafter"/>
</dbReference>
<reference evidence="24" key="1">
    <citation type="submission" date="2024-06" db="UniProtKB">
        <authorList>
            <consortium name="RefSeq"/>
        </authorList>
    </citation>
    <scope>NUCLEOTIDE SEQUENCE [LARGE SCALE GENOMIC DNA]</scope>
</reference>
<dbReference type="InterPro" id="IPR019791">
    <property type="entry name" value="Haem_peroxidase_animal"/>
</dbReference>
<feature type="transmembrane region" description="Helical" evidence="20">
    <location>
        <begin position="1231"/>
        <end position="1250"/>
    </location>
</feature>
<dbReference type="SUPFAM" id="SSF63380">
    <property type="entry name" value="Riboflavin synthase domain-like"/>
    <property type="match status" value="1"/>
</dbReference>
<reference evidence="25" key="2">
    <citation type="submission" date="2025-08" db="UniProtKB">
        <authorList>
            <consortium name="RefSeq"/>
        </authorList>
    </citation>
    <scope>IDENTIFICATION</scope>
    <source>
        <tissue evidence="25">Whole sample</tissue>
    </source>
</reference>
<evidence type="ECO:0000256" key="5">
    <source>
        <dbReference type="ARBA" id="ARBA00022630"/>
    </source>
</evidence>
<feature type="domain" description="FAD-binding FR-type" evidence="23">
    <location>
        <begin position="1258"/>
        <end position="1363"/>
    </location>
</feature>
<dbReference type="PROSITE" id="PS00018">
    <property type="entry name" value="EF_HAND_1"/>
    <property type="match status" value="1"/>
</dbReference>
<feature type="transmembrane region" description="Helical" evidence="20">
    <location>
        <begin position="1172"/>
        <end position="1197"/>
    </location>
</feature>
<keyword evidence="11" id="KW-0521">NADP</keyword>
<dbReference type="GO" id="GO:0006979">
    <property type="term" value="P:response to oxidative stress"/>
    <property type="evidence" value="ECO:0007669"/>
    <property type="project" value="InterPro"/>
</dbReference>
<dbReference type="CDD" id="cd06186">
    <property type="entry name" value="NOX_Duox_like_FAD_NADP"/>
    <property type="match status" value="1"/>
</dbReference>
<protein>
    <recommendedName>
        <fullName evidence="3">NAD(P)H oxidase (H2O2-forming)</fullName>
        <ecNumber evidence="3">1.6.3.1</ecNumber>
    </recommendedName>
</protein>
<feature type="compositionally biased region" description="Basic and acidic residues" evidence="19">
    <location>
        <begin position="954"/>
        <end position="964"/>
    </location>
</feature>
<dbReference type="InterPro" id="IPR050369">
    <property type="entry name" value="RBOH/FRE"/>
</dbReference>
<keyword evidence="8" id="KW-0677">Repeat</keyword>
<evidence type="ECO:0000256" key="7">
    <source>
        <dbReference type="ARBA" id="ARBA00022723"/>
    </source>
</evidence>
<dbReference type="FunFam" id="2.40.30.10:FF:000059">
    <property type="entry name" value="dual oxidase isoform X1"/>
    <property type="match status" value="1"/>
</dbReference>
<dbReference type="GO" id="GO:0020037">
    <property type="term" value="F:heme binding"/>
    <property type="evidence" value="ECO:0007669"/>
    <property type="project" value="InterPro"/>
</dbReference>
<evidence type="ECO:0000256" key="8">
    <source>
        <dbReference type="ARBA" id="ARBA00022737"/>
    </source>
</evidence>
<dbReference type="PANTHER" id="PTHR11972">
    <property type="entry name" value="NADPH OXIDASE"/>
    <property type="match status" value="1"/>
</dbReference>
<dbReference type="InterPro" id="IPR017938">
    <property type="entry name" value="Riboflavin_synthase-like_b-brl"/>
</dbReference>
<feature type="transmembrane region" description="Helical" evidence="20">
    <location>
        <begin position="589"/>
        <end position="610"/>
    </location>
</feature>
<keyword evidence="5" id="KW-0285">Flavoprotein</keyword>
<dbReference type="InterPro" id="IPR002048">
    <property type="entry name" value="EF_hand_dom"/>
</dbReference>
<comment type="similarity">
    <text evidence="2">In the N-terminal section; belongs to the peroxidase family.</text>
</comment>
<keyword evidence="15" id="KW-0325">Glycoprotein</keyword>
<keyword evidence="21" id="KW-0732">Signal</keyword>
<dbReference type="InterPro" id="IPR013130">
    <property type="entry name" value="Fe3_Rdtase_TM_dom"/>
</dbReference>
<dbReference type="Pfam" id="PF01794">
    <property type="entry name" value="Ferric_reduct"/>
    <property type="match status" value="1"/>
</dbReference>
<evidence type="ECO:0000256" key="16">
    <source>
        <dbReference type="ARBA" id="ARBA00023324"/>
    </source>
</evidence>
<dbReference type="GO" id="GO:0042742">
    <property type="term" value="P:defense response to bacterium"/>
    <property type="evidence" value="ECO:0007669"/>
    <property type="project" value="UniProtKB-ARBA"/>
</dbReference>
<keyword evidence="13" id="KW-0560">Oxidoreductase</keyword>
<name>A0A8B8DQI1_CRAVI</name>
<dbReference type="InterPro" id="IPR011992">
    <property type="entry name" value="EF-hand-dom_pair"/>
</dbReference>
<keyword evidence="6 20" id="KW-0812">Transmembrane</keyword>
<dbReference type="CDD" id="cd00051">
    <property type="entry name" value="EFh"/>
    <property type="match status" value="1"/>
</dbReference>
<keyword evidence="9" id="KW-0274">FAD</keyword>
<dbReference type="GO" id="GO:0042554">
    <property type="term" value="P:superoxide anion generation"/>
    <property type="evidence" value="ECO:0007669"/>
    <property type="project" value="TreeGrafter"/>
</dbReference>
<feature type="signal peptide" evidence="21">
    <location>
        <begin position="1"/>
        <end position="28"/>
    </location>
</feature>
<keyword evidence="12 20" id="KW-1133">Transmembrane helix</keyword>
<dbReference type="Pfam" id="PF13833">
    <property type="entry name" value="EF-hand_8"/>
    <property type="match status" value="1"/>
</dbReference>
<keyword evidence="10" id="KW-0106">Calcium</keyword>
<dbReference type="Gene3D" id="1.10.640.10">
    <property type="entry name" value="Haem peroxidase domain superfamily, animal type"/>
    <property type="match status" value="1"/>
</dbReference>
<feature type="transmembrane region" description="Helical" evidence="20">
    <location>
        <begin position="1036"/>
        <end position="1057"/>
    </location>
</feature>
<dbReference type="Gene3D" id="3.40.50.80">
    <property type="entry name" value="Nucleotide-binding domain of ferredoxin-NADP reductase (FNR) module"/>
    <property type="match status" value="1"/>
</dbReference>
<evidence type="ECO:0000256" key="12">
    <source>
        <dbReference type="ARBA" id="ARBA00022989"/>
    </source>
</evidence>
<feature type="region of interest" description="Disordered" evidence="19">
    <location>
        <begin position="950"/>
        <end position="1001"/>
    </location>
</feature>
<comment type="catalytic activity">
    <reaction evidence="18">
        <text>NADPH + O2 + H(+) = H2O2 + NADP(+)</text>
        <dbReference type="Rhea" id="RHEA:11260"/>
        <dbReference type="ChEBI" id="CHEBI:15378"/>
        <dbReference type="ChEBI" id="CHEBI:15379"/>
        <dbReference type="ChEBI" id="CHEBI:16240"/>
        <dbReference type="ChEBI" id="CHEBI:57783"/>
        <dbReference type="ChEBI" id="CHEBI:58349"/>
        <dbReference type="EC" id="1.6.3.1"/>
    </reaction>
</comment>
<dbReference type="InterPro" id="IPR037120">
    <property type="entry name" value="Haem_peroxidase_sf_animal"/>
</dbReference>
<evidence type="ECO:0000259" key="23">
    <source>
        <dbReference type="PROSITE" id="PS51384"/>
    </source>
</evidence>
<feature type="compositionally biased region" description="Polar residues" evidence="19">
    <location>
        <begin position="158"/>
        <end position="170"/>
    </location>
</feature>
<evidence type="ECO:0000256" key="20">
    <source>
        <dbReference type="SAM" id="Phobius"/>
    </source>
</evidence>
<dbReference type="PRINTS" id="PR00457">
    <property type="entry name" value="ANPEROXIDASE"/>
</dbReference>
<dbReference type="RefSeq" id="XP_022330080.1">
    <property type="nucleotide sequence ID" value="XM_022474372.1"/>
</dbReference>
<keyword evidence="4" id="KW-0575">Peroxidase</keyword>
<evidence type="ECO:0000256" key="19">
    <source>
        <dbReference type="SAM" id="MobiDB-lite"/>
    </source>
</evidence>
<evidence type="ECO:0000259" key="22">
    <source>
        <dbReference type="PROSITE" id="PS50222"/>
    </source>
</evidence>
<comment type="subcellular location">
    <subcellularLocation>
        <location evidence="1">Apical cell membrane</location>
        <topology evidence="1">Multi-pass membrane protein</topology>
    </subcellularLocation>
</comment>
<dbReference type="InterPro" id="IPR013112">
    <property type="entry name" value="FAD-bd_8"/>
</dbReference>
<dbReference type="SUPFAM" id="SSF52343">
    <property type="entry name" value="Ferredoxin reductase-like, C-terminal NADP-linked domain"/>
    <property type="match status" value="1"/>
</dbReference>
<dbReference type="GO" id="GO:0042744">
    <property type="term" value="P:hydrogen peroxide catabolic process"/>
    <property type="evidence" value="ECO:0007669"/>
    <property type="project" value="UniProtKB-KW"/>
</dbReference>
<dbReference type="GO" id="GO:0016174">
    <property type="term" value="F:NAD(P)H oxidase H2O2-forming activity"/>
    <property type="evidence" value="ECO:0007669"/>
    <property type="project" value="UniProtKB-EC"/>
</dbReference>
<gene>
    <name evidence="25" type="primary">LOC111128630</name>
</gene>
<dbReference type="FunFam" id="3.40.50.80:FF:000020">
    <property type="entry name" value="Dual oxidase 1"/>
    <property type="match status" value="1"/>
</dbReference>
<evidence type="ECO:0000256" key="6">
    <source>
        <dbReference type="ARBA" id="ARBA00022692"/>
    </source>
</evidence>
<dbReference type="InterPro" id="IPR018247">
    <property type="entry name" value="EF_Hand_1_Ca_BS"/>
</dbReference>
<dbReference type="PROSITE" id="PS50222">
    <property type="entry name" value="EF_HAND_2"/>
    <property type="match status" value="1"/>
</dbReference>
<dbReference type="InterPro" id="IPR013121">
    <property type="entry name" value="Fe_red_NAD-bd_6"/>
</dbReference>
<evidence type="ECO:0000313" key="25">
    <source>
        <dbReference type="RefSeq" id="XP_022330080.1"/>
    </source>
</evidence>
<evidence type="ECO:0000256" key="15">
    <source>
        <dbReference type="ARBA" id="ARBA00023180"/>
    </source>
</evidence>
<evidence type="ECO:0000256" key="17">
    <source>
        <dbReference type="ARBA" id="ARBA00047455"/>
    </source>
</evidence>
<feature type="transmembrane region" description="Helical" evidence="20">
    <location>
        <begin position="1069"/>
        <end position="1094"/>
    </location>
</feature>
<dbReference type="InterPro" id="IPR010255">
    <property type="entry name" value="Haem_peroxidase_sf"/>
</dbReference>
<dbReference type="PANTHER" id="PTHR11972:SF175">
    <property type="entry name" value="NAD(P)H OXIDASE (H2O2-FORMING)"/>
    <property type="match status" value="1"/>
</dbReference>
<evidence type="ECO:0000256" key="18">
    <source>
        <dbReference type="ARBA" id="ARBA00048762"/>
    </source>
</evidence>
<evidence type="ECO:0000256" key="1">
    <source>
        <dbReference type="ARBA" id="ARBA00004424"/>
    </source>
</evidence>
<comment type="catalytic activity">
    <reaction evidence="17">
        <text>NADH + O2 + H(+) = H2O2 + NAD(+)</text>
        <dbReference type="Rhea" id="RHEA:11264"/>
        <dbReference type="ChEBI" id="CHEBI:15378"/>
        <dbReference type="ChEBI" id="CHEBI:15379"/>
        <dbReference type="ChEBI" id="CHEBI:16240"/>
        <dbReference type="ChEBI" id="CHEBI:57540"/>
        <dbReference type="ChEBI" id="CHEBI:57945"/>
        <dbReference type="EC" id="1.6.3.1"/>
    </reaction>
</comment>
<dbReference type="GeneID" id="111128630"/>
<evidence type="ECO:0000256" key="10">
    <source>
        <dbReference type="ARBA" id="ARBA00022837"/>
    </source>
</evidence>
<dbReference type="SMART" id="SM00054">
    <property type="entry name" value="EFh"/>
    <property type="match status" value="2"/>
</dbReference>
<keyword evidence="7" id="KW-0479">Metal-binding</keyword>
<dbReference type="Proteomes" id="UP000694844">
    <property type="component" value="Chromosome 1"/>
</dbReference>
<dbReference type="SUPFAM" id="SSF47473">
    <property type="entry name" value="EF-hand"/>
    <property type="match status" value="1"/>
</dbReference>
<feature type="domain" description="EF-hand" evidence="22">
    <location>
        <begin position="820"/>
        <end position="855"/>
    </location>
</feature>
<dbReference type="InterPro" id="IPR039261">
    <property type="entry name" value="FNR_nucleotide-bd"/>
</dbReference>